<evidence type="ECO:0000313" key="5">
    <source>
        <dbReference type="Proteomes" id="UP000004671"/>
    </source>
</evidence>
<dbReference type="STRING" id="880073.Cabys_3551"/>
<dbReference type="InterPro" id="IPR027417">
    <property type="entry name" value="P-loop_NTPase"/>
</dbReference>
<dbReference type="Pfam" id="PF02463">
    <property type="entry name" value="SMC_N"/>
    <property type="match status" value="1"/>
</dbReference>
<name>H1XTB2_CALAY</name>
<dbReference type="OrthoDB" id="7029750at2"/>
<evidence type="ECO:0000313" key="4">
    <source>
        <dbReference type="EMBL" id="EHO40345.1"/>
    </source>
</evidence>
<dbReference type="PANTHER" id="PTHR32114">
    <property type="entry name" value="ABC TRANSPORTER ABCH.3"/>
    <property type="match status" value="1"/>
</dbReference>
<keyword evidence="5" id="KW-1185">Reference proteome</keyword>
<sequence length="805" mass="93719">MTKIKKLIIKGLRGINDEISISLNSHSILLYGENGSGKSSITDAIEWFYYDKISHLSNEEIGKKGIEGLRNIFLDDSDDGYIKIEYTKSEFNSSKTISLSNSKLISNYSNNSPTFNSFLEKSQKEQIYLRYGDLVSFILATKTEKLNTLSAIIGFSEVIKTRDILRKTLNALRREIKNSNFTSQIGYQQSQLIEQLGQNIVSDKQYFDTINIILEPLKLKKRVNTLNEIDEILELLKKPEDIQLVEQQLFWNKVKATVAQLIDITKKIDEQYEEYYQKYQNIISDIDKLNKIKLEALLSEGERVLKEEIIKDEICPLCLQPKNRLDLLRELQERIEELKKYKEEKSTLNELKSQVQSNIIKAKSLINNLSSEFLINLDQNKELKLKIEQLNKDYSNYEFETNVDIITGKMIKPINDLSIDESKFQELKKISSENLEKLKTNKKGDSKFEIHSKILLSKNAYLEIKRLKNSKELLEKQQYTLEIIYAAFIKKMEDGFKSFLDHLSNDINELYVFMNPGEHIEDINLIPIKKNDEFAGITIQFKFFENEVNPPNKYLSESHLNCLGLAFFLASVKAFNKKNKFFILDDVISSFDSNHRVRFAHLLVEKFSDYQIILMTHEKNWFDYVAKMVKGKNWLINTFKWRDKHGPVIDINLPSLKEQIEKLILNNELDSLGNKIRKYLESLLKDIAFHLSVMVKFLFNDKNEDRMANELLSALKGHLKKHAGTSIDTSPIDRLIGSTFIGNKASHDSTFKATMGDFKAFWSDVLELRNSFYCENCKKYVSIKYYDSVNKKIRCYCGKIEHAWR</sequence>
<dbReference type="RefSeq" id="WP_006927296.1">
    <property type="nucleotide sequence ID" value="NZ_CM001402.1"/>
</dbReference>
<dbReference type="SUPFAM" id="SSF52540">
    <property type="entry name" value="P-loop containing nucleoside triphosphate hydrolases"/>
    <property type="match status" value="1"/>
</dbReference>
<feature type="coiled-coil region" evidence="1">
    <location>
        <begin position="324"/>
        <end position="400"/>
    </location>
</feature>
<dbReference type="InterPro" id="IPR003395">
    <property type="entry name" value="RecF/RecN/SMC_N"/>
</dbReference>
<evidence type="ECO:0000313" key="3">
    <source>
        <dbReference type="EMBL" id="APF20297.1"/>
    </source>
</evidence>
<proteinExistence type="predicted"/>
<dbReference type="KEGG" id="caby:Cabys_3551"/>
<dbReference type="InParanoid" id="H1XTB2"/>
<reference evidence="3 6" key="2">
    <citation type="submission" date="2016-11" db="EMBL/GenBank/DDBJ databases">
        <title>Genomic analysis of Caldithrix abyssi and proposal of a novel bacterial phylum Caldithrichaeota.</title>
        <authorList>
            <person name="Kublanov I."/>
            <person name="Sigalova O."/>
            <person name="Gavrilov S."/>
            <person name="Lebedinsky A."/>
            <person name="Ivanova N."/>
            <person name="Daum C."/>
            <person name="Reddy T."/>
            <person name="Klenk H.P."/>
            <person name="Goker M."/>
            <person name="Reva O."/>
            <person name="Miroshnichenko M."/>
            <person name="Kyprides N."/>
            <person name="Woyke T."/>
            <person name="Gelfand M."/>
        </authorList>
    </citation>
    <scope>NUCLEOTIDE SEQUENCE [LARGE SCALE GENOMIC DNA]</scope>
    <source>
        <strain evidence="3 6">LF13</strain>
    </source>
</reference>
<dbReference type="HOGENOM" id="CLU_353612_0_0_0"/>
<dbReference type="EMBL" id="CM001402">
    <property type="protein sequence ID" value="EHO40345.1"/>
    <property type="molecule type" value="Genomic_DNA"/>
</dbReference>
<evidence type="ECO:0000259" key="2">
    <source>
        <dbReference type="Pfam" id="PF02463"/>
    </source>
</evidence>
<dbReference type="PaxDb" id="880073-Calab_0706"/>
<dbReference type="PANTHER" id="PTHR32114:SF2">
    <property type="entry name" value="ABC TRANSPORTER ABCH.3"/>
    <property type="match status" value="1"/>
</dbReference>
<dbReference type="EMBL" id="CP018099">
    <property type="protein sequence ID" value="APF20297.1"/>
    <property type="molecule type" value="Genomic_DNA"/>
</dbReference>
<reference evidence="4 5" key="1">
    <citation type="submission" date="2011-09" db="EMBL/GenBank/DDBJ databases">
        <title>The permanent draft genome of Caldithrix abyssi DSM 13497.</title>
        <authorList>
            <consortium name="US DOE Joint Genome Institute (JGI-PGF)"/>
            <person name="Lucas S."/>
            <person name="Han J."/>
            <person name="Lapidus A."/>
            <person name="Bruce D."/>
            <person name="Goodwin L."/>
            <person name="Pitluck S."/>
            <person name="Peters L."/>
            <person name="Kyrpides N."/>
            <person name="Mavromatis K."/>
            <person name="Ivanova N."/>
            <person name="Mikhailova N."/>
            <person name="Chertkov O."/>
            <person name="Detter J.C."/>
            <person name="Tapia R."/>
            <person name="Han C."/>
            <person name="Land M."/>
            <person name="Hauser L."/>
            <person name="Markowitz V."/>
            <person name="Cheng J.-F."/>
            <person name="Hugenholtz P."/>
            <person name="Woyke T."/>
            <person name="Wu D."/>
            <person name="Spring S."/>
            <person name="Brambilla E."/>
            <person name="Klenk H.-P."/>
            <person name="Eisen J.A."/>
        </authorList>
    </citation>
    <scope>NUCLEOTIDE SEQUENCE [LARGE SCALE GENOMIC DNA]</scope>
    <source>
        <strain evidence="4 5">DSM 13497</strain>
    </source>
</reference>
<evidence type="ECO:0000313" key="6">
    <source>
        <dbReference type="Proteomes" id="UP000183868"/>
    </source>
</evidence>
<keyword evidence="1" id="KW-0175">Coiled coil</keyword>
<dbReference type="AlphaFoldDB" id="H1XTB2"/>
<gene>
    <name evidence="3" type="ORF">Cabys_3551</name>
    <name evidence="4" type="ORF">Calab_0706</name>
</gene>
<evidence type="ECO:0000256" key="1">
    <source>
        <dbReference type="SAM" id="Coils"/>
    </source>
</evidence>
<dbReference type="Gene3D" id="3.40.50.300">
    <property type="entry name" value="P-loop containing nucleotide triphosphate hydrolases"/>
    <property type="match status" value="2"/>
</dbReference>
<dbReference type="eggNOG" id="COG1196">
    <property type="taxonomic scope" value="Bacteria"/>
</dbReference>
<protein>
    <submittedName>
        <fullName evidence="3">RecF/RecN/SMC N terminal domain-containing protein</fullName>
    </submittedName>
    <submittedName>
        <fullName evidence="4">SMC domain protein</fullName>
    </submittedName>
</protein>
<organism evidence="4 5">
    <name type="scientific">Caldithrix abyssi DSM 13497</name>
    <dbReference type="NCBI Taxonomy" id="880073"/>
    <lineage>
        <taxon>Bacteria</taxon>
        <taxon>Pseudomonadati</taxon>
        <taxon>Calditrichota</taxon>
        <taxon>Calditrichia</taxon>
        <taxon>Calditrichales</taxon>
        <taxon>Calditrichaceae</taxon>
        <taxon>Caldithrix</taxon>
    </lineage>
</organism>
<dbReference type="Proteomes" id="UP000183868">
    <property type="component" value="Chromosome"/>
</dbReference>
<accession>H1XTB2</accession>
<dbReference type="Proteomes" id="UP000004671">
    <property type="component" value="Chromosome"/>
</dbReference>
<feature type="domain" description="RecF/RecN/SMC N-terminal" evidence="2">
    <location>
        <begin position="4"/>
        <end position="629"/>
    </location>
</feature>